<sequence length="101" mass="11778">MVLCGGNQFSSKTLKGKEAINRIPIPLTWFCHLLTVHHRLRKGVGSLVLLVLWSLWRERNNRIFRKEELSTPRFISLLRDELRMWIFAGAKHSLVGHIFGE</sequence>
<gene>
    <name evidence="1" type="ORF">PVAP13_3KG097627</name>
</gene>
<reference evidence="1" key="1">
    <citation type="submission" date="2020-05" db="EMBL/GenBank/DDBJ databases">
        <title>WGS assembly of Panicum virgatum.</title>
        <authorList>
            <person name="Lovell J.T."/>
            <person name="Jenkins J."/>
            <person name="Shu S."/>
            <person name="Juenger T.E."/>
            <person name="Schmutz J."/>
        </authorList>
    </citation>
    <scope>NUCLEOTIDE SEQUENCE</scope>
    <source>
        <strain evidence="1">AP13</strain>
    </source>
</reference>
<dbReference type="AlphaFoldDB" id="A0A8T0UPR1"/>
<organism evidence="1 2">
    <name type="scientific">Panicum virgatum</name>
    <name type="common">Blackwell switchgrass</name>
    <dbReference type="NCBI Taxonomy" id="38727"/>
    <lineage>
        <taxon>Eukaryota</taxon>
        <taxon>Viridiplantae</taxon>
        <taxon>Streptophyta</taxon>
        <taxon>Embryophyta</taxon>
        <taxon>Tracheophyta</taxon>
        <taxon>Spermatophyta</taxon>
        <taxon>Magnoliopsida</taxon>
        <taxon>Liliopsida</taxon>
        <taxon>Poales</taxon>
        <taxon>Poaceae</taxon>
        <taxon>PACMAD clade</taxon>
        <taxon>Panicoideae</taxon>
        <taxon>Panicodae</taxon>
        <taxon>Paniceae</taxon>
        <taxon>Panicinae</taxon>
        <taxon>Panicum</taxon>
        <taxon>Panicum sect. Hiantes</taxon>
    </lineage>
</organism>
<name>A0A8T0UPR1_PANVG</name>
<proteinExistence type="predicted"/>
<keyword evidence="2" id="KW-1185">Reference proteome</keyword>
<dbReference type="EMBL" id="CM029041">
    <property type="protein sequence ID" value="KAG2624055.1"/>
    <property type="molecule type" value="Genomic_DNA"/>
</dbReference>
<evidence type="ECO:0000313" key="1">
    <source>
        <dbReference type="EMBL" id="KAG2624055.1"/>
    </source>
</evidence>
<evidence type="ECO:0000313" key="2">
    <source>
        <dbReference type="Proteomes" id="UP000823388"/>
    </source>
</evidence>
<dbReference type="Proteomes" id="UP000823388">
    <property type="component" value="Chromosome 3K"/>
</dbReference>
<comment type="caution">
    <text evidence="1">The sequence shown here is derived from an EMBL/GenBank/DDBJ whole genome shotgun (WGS) entry which is preliminary data.</text>
</comment>
<accession>A0A8T0UPR1</accession>
<protein>
    <submittedName>
        <fullName evidence="1">Uncharacterized protein</fullName>
    </submittedName>
</protein>